<dbReference type="EMBL" id="LR031874">
    <property type="protein sequence ID" value="VDD20736.1"/>
    <property type="molecule type" value="Genomic_DNA"/>
</dbReference>
<organism evidence="1">
    <name type="scientific">Brassica oleracea</name>
    <name type="common">Wild cabbage</name>
    <dbReference type="NCBI Taxonomy" id="3712"/>
    <lineage>
        <taxon>Eukaryota</taxon>
        <taxon>Viridiplantae</taxon>
        <taxon>Streptophyta</taxon>
        <taxon>Embryophyta</taxon>
        <taxon>Tracheophyta</taxon>
        <taxon>Spermatophyta</taxon>
        <taxon>Magnoliopsida</taxon>
        <taxon>eudicotyledons</taxon>
        <taxon>Gunneridae</taxon>
        <taxon>Pentapetalae</taxon>
        <taxon>rosids</taxon>
        <taxon>malvids</taxon>
        <taxon>Brassicales</taxon>
        <taxon>Brassicaceae</taxon>
        <taxon>Brassiceae</taxon>
        <taxon>Brassica</taxon>
    </lineage>
</organism>
<accession>A0A3P6CZ44</accession>
<name>A0A3P6CZ44_BRAOL</name>
<gene>
    <name evidence="1" type="ORF">BOLC2T07377H</name>
</gene>
<evidence type="ECO:0000313" key="1">
    <source>
        <dbReference type="EMBL" id="VDD20736.1"/>
    </source>
</evidence>
<sequence length="52" mass="5727">MACISISNDVISKMRSEVDGGLHQSLLPNIHGQVGVFMRILENEDDTIPCEL</sequence>
<dbReference type="AlphaFoldDB" id="A0A3P6CZ44"/>
<proteinExistence type="predicted"/>
<protein>
    <submittedName>
        <fullName evidence="1">Uncharacterized protein</fullName>
    </submittedName>
</protein>
<reference evidence="1" key="1">
    <citation type="submission" date="2018-11" db="EMBL/GenBank/DDBJ databases">
        <authorList>
            <consortium name="Genoscope - CEA"/>
            <person name="William W."/>
        </authorList>
    </citation>
    <scope>NUCLEOTIDE SEQUENCE</scope>
</reference>